<protein>
    <recommendedName>
        <fullName evidence="4">AbiEi antitoxin C-terminal domain-containing protein</fullName>
    </recommendedName>
</protein>
<gene>
    <name evidence="2" type="ORF">GCM10007231_03070</name>
</gene>
<organism evidence="2 3">
    <name type="scientific">Nocardioides daphniae</name>
    <dbReference type="NCBI Taxonomy" id="402297"/>
    <lineage>
        <taxon>Bacteria</taxon>
        <taxon>Bacillati</taxon>
        <taxon>Actinomycetota</taxon>
        <taxon>Actinomycetes</taxon>
        <taxon>Propionibacteriales</taxon>
        <taxon>Nocardioidaceae</taxon>
        <taxon>Nocardioides</taxon>
    </lineage>
</organism>
<reference evidence="3" key="1">
    <citation type="journal article" date="2019" name="Int. J. Syst. Evol. Microbiol.">
        <title>The Global Catalogue of Microorganisms (GCM) 10K type strain sequencing project: providing services to taxonomists for standard genome sequencing and annotation.</title>
        <authorList>
            <consortium name="The Broad Institute Genomics Platform"/>
            <consortium name="The Broad Institute Genome Sequencing Center for Infectious Disease"/>
            <person name="Wu L."/>
            <person name="Ma J."/>
        </authorList>
    </citation>
    <scope>NUCLEOTIDE SEQUENCE [LARGE SCALE GENOMIC DNA]</scope>
    <source>
        <strain evidence="3">CCM 7403</strain>
    </source>
</reference>
<accession>A0ABQ1PZ77</accession>
<dbReference type="RefSeq" id="WP_158630563.1">
    <property type="nucleotide sequence ID" value="NZ_BMCK01000001.1"/>
</dbReference>
<evidence type="ECO:0008006" key="4">
    <source>
        <dbReference type="Google" id="ProtNLM"/>
    </source>
</evidence>
<feature type="region of interest" description="Disordered" evidence="1">
    <location>
        <begin position="129"/>
        <end position="174"/>
    </location>
</feature>
<feature type="compositionally biased region" description="Low complexity" evidence="1">
    <location>
        <begin position="137"/>
        <end position="167"/>
    </location>
</feature>
<dbReference type="Proteomes" id="UP000630594">
    <property type="component" value="Unassembled WGS sequence"/>
</dbReference>
<comment type="caution">
    <text evidence="2">The sequence shown here is derived from an EMBL/GenBank/DDBJ whole genome shotgun (WGS) entry which is preliminary data.</text>
</comment>
<proteinExistence type="predicted"/>
<dbReference type="EMBL" id="BMCK01000001">
    <property type="protein sequence ID" value="GGD07740.1"/>
    <property type="molecule type" value="Genomic_DNA"/>
</dbReference>
<evidence type="ECO:0000313" key="2">
    <source>
        <dbReference type="EMBL" id="GGD07740.1"/>
    </source>
</evidence>
<keyword evidence="3" id="KW-1185">Reference proteome</keyword>
<name>A0ABQ1PZ77_9ACTN</name>
<sequence length="174" mass="18901">MHVVVAEERRLVPPPDIVVRRGRDLGPRVLWAASPPRLRTEEAVVLVASQAVDDRTAVGVLTDAVQTRHTTVERLRASLARRDRWSRRPLMEDVLDGLEHGADSVLEHAYLRRVEGLHGLPRGVRQVSLAGPDRCDVPSGSRSSSSSTGVRTTPLRATGSATSSGTSPRPWPGT</sequence>
<evidence type="ECO:0000256" key="1">
    <source>
        <dbReference type="SAM" id="MobiDB-lite"/>
    </source>
</evidence>
<evidence type="ECO:0000313" key="3">
    <source>
        <dbReference type="Proteomes" id="UP000630594"/>
    </source>
</evidence>